<keyword evidence="1 6" id="KW-0597">Phosphoprotein</keyword>
<name>A0A2N5N8R1_9BACL</name>
<dbReference type="GO" id="GO:0000160">
    <property type="term" value="P:phosphorelay signal transduction system"/>
    <property type="evidence" value="ECO:0007669"/>
    <property type="project" value="UniProtKB-KW"/>
</dbReference>
<organism evidence="10 11">
    <name type="scientific">Paenibacillus pasadenensis</name>
    <dbReference type="NCBI Taxonomy" id="217090"/>
    <lineage>
        <taxon>Bacteria</taxon>
        <taxon>Bacillati</taxon>
        <taxon>Bacillota</taxon>
        <taxon>Bacilli</taxon>
        <taxon>Bacillales</taxon>
        <taxon>Paenibacillaceae</taxon>
        <taxon>Paenibacillus</taxon>
    </lineage>
</organism>
<dbReference type="SUPFAM" id="SSF52172">
    <property type="entry name" value="CheY-like"/>
    <property type="match status" value="1"/>
</dbReference>
<dbReference type="PANTHER" id="PTHR43214">
    <property type="entry name" value="TWO-COMPONENT RESPONSE REGULATOR"/>
    <property type="match status" value="1"/>
</dbReference>
<protein>
    <submittedName>
        <fullName evidence="10">Putative two-component system response regulator</fullName>
    </submittedName>
</protein>
<dbReference type="Proteomes" id="UP000234789">
    <property type="component" value="Unassembled WGS sequence"/>
</dbReference>
<gene>
    <name evidence="10" type="ORF">B8V81_0946</name>
</gene>
<dbReference type="InterPro" id="IPR058245">
    <property type="entry name" value="NreC/VraR/RcsB-like_REC"/>
</dbReference>
<evidence type="ECO:0000256" key="7">
    <source>
        <dbReference type="SAM" id="MobiDB-lite"/>
    </source>
</evidence>
<dbReference type="InterPro" id="IPR039420">
    <property type="entry name" value="WalR-like"/>
</dbReference>
<dbReference type="CDD" id="cd06170">
    <property type="entry name" value="LuxR_C_like"/>
    <property type="match status" value="1"/>
</dbReference>
<keyword evidence="5" id="KW-0804">Transcription</keyword>
<dbReference type="RefSeq" id="WP_101807860.1">
    <property type="nucleotide sequence ID" value="NZ_NFEZ01000003.1"/>
</dbReference>
<evidence type="ECO:0000256" key="1">
    <source>
        <dbReference type="ARBA" id="ARBA00022553"/>
    </source>
</evidence>
<sequence>MSPLRIVIADDQALMRDGLQTIVRLEPDMEVVGLAADGAEALERVRELEPDVLLLDIQMPRMGGIECARRLAEEGSPTVVLLLSTFLDDGYVRDGLAAGACGYLLKDMDAPQLLDAIRDAAKGRLVMPAAVASNVAAQLRRLAEEAAPAAAAGAGCRADEGYRAGEGAGCRAGAGAGQAAEAGRAGAAGAGQLREAGRAGAGQGRSVEAWRSGGPGSGPRATASSGHRTGVGRLPGTPAGAAWGFTERELEVARHIRSGLSNKQIAAAMFMNEGTIRNYASVIYSKLGVGDRTAAVLLLREVEL</sequence>
<reference evidence="10 11" key="1">
    <citation type="submission" date="2017-05" db="EMBL/GenBank/DDBJ databases">
        <title>Functional genome analysis of Paenibacillus pasadenensis strain R16: insights on endophytic life style and antifungal activity.</title>
        <authorList>
            <person name="Passera A."/>
            <person name="Marcolungo L."/>
            <person name="Casati P."/>
            <person name="Brasca M."/>
            <person name="Quaglino F."/>
            <person name="Delledonne M."/>
        </authorList>
    </citation>
    <scope>NUCLEOTIDE SEQUENCE [LARGE SCALE GENOMIC DNA]</scope>
    <source>
        <strain evidence="10 11">R16</strain>
    </source>
</reference>
<keyword evidence="11" id="KW-1185">Reference proteome</keyword>
<dbReference type="Pfam" id="PF00196">
    <property type="entry name" value="GerE"/>
    <property type="match status" value="1"/>
</dbReference>
<evidence type="ECO:0000259" key="8">
    <source>
        <dbReference type="PROSITE" id="PS50043"/>
    </source>
</evidence>
<comment type="caution">
    <text evidence="10">The sequence shown here is derived from an EMBL/GenBank/DDBJ whole genome shotgun (WGS) entry which is preliminary data.</text>
</comment>
<feature type="domain" description="HTH luxR-type" evidence="8">
    <location>
        <begin position="238"/>
        <end position="303"/>
    </location>
</feature>
<dbReference type="CDD" id="cd17535">
    <property type="entry name" value="REC_NarL-like"/>
    <property type="match status" value="1"/>
</dbReference>
<keyword evidence="4" id="KW-0238">DNA-binding</keyword>
<dbReference type="PRINTS" id="PR00038">
    <property type="entry name" value="HTHLUXR"/>
</dbReference>
<dbReference type="SMART" id="SM00448">
    <property type="entry name" value="REC"/>
    <property type="match status" value="1"/>
</dbReference>
<dbReference type="InterPro" id="IPR011006">
    <property type="entry name" value="CheY-like_superfamily"/>
</dbReference>
<keyword evidence="3" id="KW-0805">Transcription regulation</keyword>
<proteinExistence type="predicted"/>
<dbReference type="Gene3D" id="1.10.10.10">
    <property type="entry name" value="Winged helix-like DNA-binding domain superfamily/Winged helix DNA-binding domain"/>
    <property type="match status" value="1"/>
</dbReference>
<dbReference type="PROSITE" id="PS50043">
    <property type="entry name" value="HTH_LUXR_2"/>
    <property type="match status" value="1"/>
</dbReference>
<accession>A0A2N5N8R1</accession>
<dbReference type="InterPro" id="IPR036388">
    <property type="entry name" value="WH-like_DNA-bd_sf"/>
</dbReference>
<feature type="domain" description="Response regulatory" evidence="9">
    <location>
        <begin position="5"/>
        <end position="121"/>
    </location>
</feature>
<evidence type="ECO:0000313" key="10">
    <source>
        <dbReference type="EMBL" id="PLT46722.1"/>
    </source>
</evidence>
<dbReference type="Gene3D" id="3.40.50.2300">
    <property type="match status" value="1"/>
</dbReference>
<dbReference type="SUPFAM" id="SSF46894">
    <property type="entry name" value="C-terminal effector domain of the bipartite response regulators"/>
    <property type="match status" value="1"/>
</dbReference>
<evidence type="ECO:0000256" key="3">
    <source>
        <dbReference type="ARBA" id="ARBA00023015"/>
    </source>
</evidence>
<evidence type="ECO:0000256" key="2">
    <source>
        <dbReference type="ARBA" id="ARBA00023012"/>
    </source>
</evidence>
<dbReference type="Pfam" id="PF00072">
    <property type="entry name" value="Response_reg"/>
    <property type="match status" value="1"/>
</dbReference>
<dbReference type="GO" id="GO:0006355">
    <property type="term" value="P:regulation of DNA-templated transcription"/>
    <property type="evidence" value="ECO:0007669"/>
    <property type="project" value="InterPro"/>
</dbReference>
<dbReference type="AlphaFoldDB" id="A0A2N5N8R1"/>
<evidence type="ECO:0000256" key="5">
    <source>
        <dbReference type="ARBA" id="ARBA00023163"/>
    </source>
</evidence>
<evidence type="ECO:0000259" key="9">
    <source>
        <dbReference type="PROSITE" id="PS50110"/>
    </source>
</evidence>
<dbReference type="InterPro" id="IPR000792">
    <property type="entry name" value="Tscrpt_reg_LuxR_C"/>
</dbReference>
<dbReference type="InterPro" id="IPR016032">
    <property type="entry name" value="Sig_transdc_resp-reg_C-effctor"/>
</dbReference>
<dbReference type="GO" id="GO:0003677">
    <property type="term" value="F:DNA binding"/>
    <property type="evidence" value="ECO:0007669"/>
    <property type="project" value="UniProtKB-KW"/>
</dbReference>
<feature type="modified residue" description="4-aspartylphosphate" evidence="6">
    <location>
        <position position="56"/>
    </location>
</feature>
<dbReference type="InterPro" id="IPR001789">
    <property type="entry name" value="Sig_transdc_resp-reg_receiver"/>
</dbReference>
<evidence type="ECO:0000256" key="6">
    <source>
        <dbReference type="PROSITE-ProRule" id="PRU00169"/>
    </source>
</evidence>
<evidence type="ECO:0000313" key="11">
    <source>
        <dbReference type="Proteomes" id="UP000234789"/>
    </source>
</evidence>
<feature type="region of interest" description="Disordered" evidence="7">
    <location>
        <begin position="194"/>
        <end position="239"/>
    </location>
</feature>
<dbReference type="PROSITE" id="PS50110">
    <property type="entry name" value="RESPONSE_REGULATORY"/>
    <property type="match status" value="1"/>
</dbReference>
<dbReference type="EMBL" id="NFEZ01000003">
    <property type="protein sequence ID" value="PLT46722.1"/>
    <property type="molecule type" value="Genomic_DNA"/>
</dbReference>
<keyword evidence="2" id="KW-0902">Two-component regulatory system</keyword>
<dbReference type="SMART" id="SM00421">
    <property type="entry name" value="HTH_LUXR"/>
    <property type="match status" value="1"/>
</dbReference>
<evidence type="ECO:0000256" key="4">
    <source>
        <dbReference type="ARBA" id="ARBA00023125"/>
    </source>
</evidence>